<dbReference type="AlphaFoldDB" id="A0A5M8PDL2"/>
<feature type="compositionally biased region" description="Pro residues" evidence="1">
    <location>
        <begin position="49"/>
        <end position="61"/>
    </location>
</feature>
<evidence type="ECO:0000313" key="2">
    <source>
        <dbReference type="EMBL" id="KAA6406990.1"/>
    </source>
</evidence>
<accession>A0A5M8PDL2</accession>
<comment type="caution">
    <text evidence="2">The sequence shown here is derived from an EMBL/GenBank/DDBJ whole genome shotgun (WGS) entry which is preliminary data.</text>
</comment>
<dbReference type="Proteomes" id="UP000324767">
    <property type="component" value="Unassembled WGS sequence"/>
</dbReference>
<gene>
    <name evidence="2" type="ORF">FRX48_09288</name>
</gene>
<sequence length="101" mass="10741">MAGREHQGQTNQPLNRGFTEEQRNELTTLIAQTVAATLAAQPANREPGPVGPPGQQGPPGEPGTAGGGNGHTTFRAKDIGYFEPQANSNEDVIIKDRDMVY</sequence>
<reference evidence="2 3" key="1">
    <citation type="submission" date="2019-09" db="EMBL/GenBank/DDBJ databases">
        <title>The hologenome of the rock-dwelling lichen Lasallia pustulata.</title>
        <authorList>
            <person name="Greshake Tzovaras B."/>
            <person name="Segers F."/>
            <person name="Bicker A."/>
            <person name="Dal Grande F."/>
            <person name="Otte J."/>
            <person name="Hankeln T."/>
            <person name="Schmitt I."/>
            <person name="Ebersberger I."/>
        </authorList>
    </citation>
    <scope>NUCLEOTIDE SEQUENCE [LARGE SCALE GENOMIC DNA]</scope>
    <source>
        <strain evidence="2">A1-1</strain>
    </source>
</reference>
<evidence type="ECO:0000313" key="3">
    <source>
        <dbReference type="Proteomes" id="UP000324767"/>
    </source>
</evidence>
<proteinExistence type="predicted"/>
<organism evidence="2 3">
    <name type="scientific">Lasallia pustulata</name>
    <dbReference type="NCBI Taxonomy" id="136370"/>
    <lineage>
        <taxon>Eukaryota</taxon>
        <taxon>Fungi</taxon>
        <taxon>Dikarya</taxon>
        <taxon>Ascomycota</taxon>
        <taxon>Pezizomycotina</taxon>
        <taxon>Lecanoromycetes</taxon>
        <taxon>OSLEUM clade</taxon>
        <taxon>Umbilicariomycetidae</taxon>
        <taxon>Umbilicariales</taxon>
        <taxon>Umbilicariaceae</taxon>
        <taxon>Lasallia</taxon>
    </lineage>
</organism>
<dbReference type="Gene3D" id="1.20.5.320">
    <property type="entry name" value="6-Phosphogluconate Dehydrogenase, domain 3"/>
    <property type="match status" value="1"/>
</dbReference>
<name>A0A5M8PDL2_9LECA</name>
<protein>
    <submittedName>
        <fullName evidence="2">Uncharacterized protein</fullName>
    </submittedName>
</protein>
<feature type="region of interest" description="Disordered" evidence="1">
    <location>
        <begin position="1"/>
        <end position="25"/>
    </location>
</feature>
<evidence type="ECO:0000256" key="1">
    <source>
        <dbReference type="SAM" id="MobiDB-lite"/>
    </source>
</evidence>
<dbReference type="EMBL" id="VXIT01000021">
    <property type="protein sequence ID" value="KAA6406990.1"/>
    <property type="molecule type" value="Genomic_DNA"/>
</dbReference>
<feature type="region of interest" description="Disordered" evidence="1">
    <location>
        <begin position="37"/>
        <end position="83"/>
    </location>
</feature>